<feature type="domain" description="Ribosomal RNA small subunit methyltransferase E methyltransferase" evidence="13">
    <location>
        <begin position="73"/>
        <end position="239"/>
    </location>
</feature>
<dbReference type="SUPFAM" id="SSF75217">
    <property type="entry name" value="alpha/beta knot"/>
    <property type="match status" value="1"/>
</dbReference>
<organism evidence="15 16">
    <name type="scientific">Dehalobacterium formicoaceticum</name>
    <dbReference type="NCBI Taxonomy" id="51515"/>
    <lineage>
        <taxon>Bacteria</taxon>
        <taxon>Bacillati</taxon>
        <taxon>Bacillota</taxon>
        <taxon>Clostridia</taxon>
        <taxon>Eubacteriales</taxon>
        <taxon>Peptococcaceae</taxon>
        <taxon>Dehalobacterium</taxon>
    </lineage>
</organism>
<evidence type="ECO:0000256" key="6">
    <source>
        <dbReference type="ARBA" id="ARBA00022552"/>
    </source>
</evidence>
<evidence type="ECO:0000256" key="8">
    <source>
        <dbReference type="ARBA" id="ARBA00022679"/>
    </source>
</evidence>
<dbReference type="PANTHER" id="PTHR30027:SF3">
    <property type="entry name" value="16S RRNA (URACIL(1498)-N(3))-METHYLTRANSFERASE"/>
    <property type="match status" value="1"/>
</dbReference>
<evidence type="ECO:0000256" key="12">
    <source>
        <dbReference type="PIRNR" id="PIRNR015601"/>
    </source>
</evidence>
<evidence type="ECO:0000259" key="13">
    <source>
        <dbReference type="Pfam" id="PF04452"/>
    </source>
</evidence>
<dbReference type="Proteomes" id="UP001524944">
    <property type="component" value="Unassembled WGS sequence"/>
</dbReference>
<comment type="caution">
    <text evidence="15">The sequence shown here is derived from an EMBL/GenBank/DDBJ whole genome shotgun (WGS) entry which is preliminary data.</text>
</comment>
<evidence type="ECO:0000256" key="5">
    <source>
        <dbReference type="ARBA" id="ARBA00022490"/>
    </source>
</evidence>
<comment type="subcellular location">
    <subcellularLocation>
        <location evidence="1 12">Cytoplasm</location>
    </subcellularLocation>
</comment>
<protein>
    <recommendedName>
        <fullName evidence="4 12">Ribosomal RNA small subunit methyltransferase E</fullName>
        <ecNumber evidence="3 12">2.1.1.193</ecNumber>
    </recommendedName>
</protein>
<dbReference type="Gene3D" id="3.40.1280.10">
    <property type="match status" value="1"/>
</dbReference>
<dbReference type="SUPFAM" id="SSF88697">
    <property type="entry name" value="PUA domain-like"/>
    <property type="match status" value="1"/>
</dbReference>
<evidence type="ECO:0000256" key="7">
    <source>
        <dbReference type="ARBA" id="ARBA00022603"/>
    </source>
</evidence>
<dbReference type="Gene3D" id="2.40.240.20">
    <property type="entry name" value="Hypothetical PUA domain-like, domain 1"/>
    <property type="match status" value="1"/>
</dbReference>
<dbReference type="EC" id="2.1.1.193" evidence="3 12"/>
<accession>A0ABT1Y248</accession>
<keyword evidence="8 12" id="KW-0808">Transferase</keyword>
<dbReference type="InterPro" id="IPR006700">
    <property type="entry name" value="RsmE"/>
</dbReference>
<dbReference type="InterPro" id="IPR029028">
    <property type="entry name" value="Alpha/beta_knot_MTases"/>
</dbReference>
<gene>
    <name evidence="15" type="ORF">NVS47_05305</name>
</gene>
<evidence type="ECO:0000256" key="2">
    <source>
        <dbReference type="ARBA" id="ARBA00005528"/>
    </source>
</evidence>
<evidence type="ECO:0000256" key="11">
    <source>
        <dbReference type="ARBA" id="ARBA00047944"/>
    </source>
</evidence>
<comment type="similarity">
    <text evidence="2 12">Belongs to the RNA methyltransferase RsmE family.</text>
</comment>
<dbReference type="CDD" id="cd18084">
    <property type="entry name" value="RsmE-like"/>
    <property type="match status" value="1"/>
</dbReference>
<dbReference type="InterPro" id="IPR046887">
    <property type="entry name" value="RsmE_PUA-like"/>
</dbReference>
<keyword evidence="16" id="KW-1185">Reference proteome</keyword>
<dbReference type="Pfam" id="PF20260">
    <property type="entry name" value="PUA_4"/>
    <property type="match status" value="1"/>
</dbReference>
<dbReference type="PANTHER" id="PTHR30027">
    <property type="entry name" value="RIBOSOMAL RNA SMALL SUBUNIT METHYLTRANSFERASE E"/>
    <property type="match status" value="1"/>
</dbReference>
<dbReference type="NCBIfam" id="NF008692">
    <property type="entry name" value="PRK11713.1-5"/>
    <property type="match status" value="1"/>
</dbReference>
<evidence type="ECO:0000256" key="1">
    <source>
        <dbReference type="ARBA" id="ARBA00004496"/>
    </source>
</evidence>
<dbReference type="GO" id="GO:0032259">
    <property type="term" value="P:methylation"/>
    <property type="evidence" value="ECO:0007669"/>
    <property type="project" value="UniProtKB-KW"/>
</dbReference>
<keyword evidence="9 12" id="KW-0949">S-adenosyl-L-methionine</keyword>
<comment type="function">
    <text evidence="10 12">Specifically methylates the N3 position of the uracil ring of uridine 1498 (m3U1498) in 16S rRNA. Acts on the fully assembled 30S ribosomal subunit.</text>
</comment>
<dbReference type="PIRSF" id="PIRSF015601">
    <property type="entry name" value="MTase_slr0722"/>
    <property type="match status" value="1"/>
</dbReference>
<keyword evidence="7 12" id="KW-0489">Methyltransferase</keyword>
<name>A0ABT1Y248_9FIRM</name>
<dbReference type="GO" id="GO:0008168">
    <property type="term" value="F:methyltransferase activity"/>
    <property type="evidence" value="ECO:0007669"/>
    <property type="project" value="UniProtKB-KW"/>
</dbReference>
<dbReference type="RefSeq" id="WP_089608566.1">
    <property type="nucleotide sequence ID" value="NZ_CP022121.1"/>
</dbReference>
<keyword evidence="6 12" id="KW-0698">rRNA processing</keyword>
<comment type="catalytic activity">
    <reaction evidence="11 12">
        <text>uridine(1498) in 16S rRNA + S-adenosyl-L-methionine = N(3)-methyluridine(1498) in 16S rRNA + S-adenosyl-L-homocysteine + H(+)</text>
        <dbReference type="Rhea" id="RHEA:42920"/>
        <dbReference type="Rhea" id="RHEA-COMP:10283"/>
        <dbReference type="Rhea" id="RHEA-COMP:10284"/>
        <dbReference type="ChEBI" id="CHEBI:15378"/>
        <dbReference type="ChEBI" id="CHEBI:57856"/>
        <dbReference type="ChEBI" id="CHEBI:59789"/>
        <dbReference type="ChEBI" id="CHEBI:65315"/>
        <dbReference type="ChEBI" id="CHEBI:74502"/>
        <dbReference type="EC" id="2.1.1.193"/>
    </reaction>
</comment>
<evidence type="ECO:0000256" key="9">
    <source>
        <dbReference type="ARBA" id="ARBA00022691"/>
    </source>
</evidence>
<evidence type="ECO:0000256" key="3">
    <source>
        <dbReference type="ARBA" id="ARBA00012328"/>
    </source>
</evidence>
<sequence length="252" mass="28119">MHRFFVSPTQIMDELITITGSDVHHINRVLRLNPGDRMIVTDGAGTEYLAEIISSSPQSVEAKILERVSSSQEPPVDVFLLQGIPKGEKMELIIQKCTEIGIKKLIPVQMKRTIVKLSSEKEEKRRERWQRVAAEAAKQSQRSVVPPILPISDLVAALRQLPPETTLIMPWEEERQSGLKDYFRSYPQITGPFALLIGPEGGISSEEAELAMEWGAHKVSLGPRILRTETAGFVALSIILYELGDLGGKRNQ</sequence>
<feature type="domain" description="Ribosomal RNA small subunit methyltransferase E PUA-like" evidence="14">
    <location>
        <begin position="18"/>
        <end position="65"/>
    </location>
</feature>
<evidence type="ECO:0000313" key="16">
    <source>
        <dbReference type="Proteomes" id="UP001524944"/>
    </source>
</evidence>
<dbReference type="Pfam" id="PF04452">
    <property type="entry name" value="Methyltrans_RNA"/>
    <property type="match status" value="1"/>
</dbReference>
<dbReference type="InterPro" id="IPR015947">
    <property type="entry name" value="PUA-like_sf"/>
</dbReference>
<dbReference type="InterPro" id="IPR029026">
    <property type="entry name" value="tRNA_m1G_MTases_N"/>
</dbReference>
<reference evidence="15 16" key="1">
    <citation type="submission" date="2022-08" db="EMBL/GenBank/DDBJ databases">
        <title>Proteogenomics of the novel Dehalobacterium formicoaceticum strain EZ94 highlights a key role of methyltransferases during anaerobic dichloromethane degradation.</title>
        <authorList>
            <person name="Wasmund K."/>
        </authorList>
    </citation>
    <scope>NUCLEOTIDE SEQUENCE [LARGE SCALE GENOMIC DNA]</scope>
    <source>
        <strain evidence="15 16">EZ94</strain>
    </source>
</reference>
<dbReference type="InterPro" id="IPR046886">
    <property type="entry name" value="RsmE_MTase_dom"/>
</dbReference>
<dbReference type="EMBL" id="JANPWE010000002">
    <property type="protein sequence ID" value="MCR6544941.1"/>
    <property type="molecule type" value="Genomic_DNA"/>
</dbReference>
<keyword evidence="5 12" id="KW-0963">Cytoplasm</keyword>
<proteinExistence type="inferred from homology"/>
<evidence type="ECO:0000313" key="15">
    <source>
        <dbReference type="EMBL" id="MCR6544941.1"/>
    </source>
</evidence>
<evidence type="ECO:0000259" key="14">
    <source>
        <dbReference type="Pfam" id="PF20260"/>
    </source>
</evidence>
<evidence type="ECO:0000256" key="10">
    <source>
        <dbReference type="ARBA" id="ARBA00025699"/>
    </source>
</evidence>
<dbReference type="NCBIfam" id="TIGR00046">
    <property type="entry name" value="RsmE family RNA methyltransferase"/>
    <property type="match status" value="1"/>
</dbReference>
<evidence type="ECO:0000256" key="4">
    <source>
        <dbReference type="ARBA" id="ARBA00013673"/>
    </source>
</evidence>